<evidence type="ECO:0000313" key="4">
    <source>
        <dbReference type="EMBL" id="ELY55630.1"/>
    </source>
</evidence>
<dbReference type="STRING" id="1227499.C493_11022"/>
<feature type="region of interest" description="Disordered" evidence="2">
    <location>
        <begin position="355"/>
        <end position="394"/>
    </location>
</feature>
<dbReference type="AlphaFoldDB" id="L9X1N0"/>
<dbReference type="RefSeq" id="WP_007259485.1">
    <property type="nucleotide sequence ID" value="NZ_AOHZ01000049.1"/>
</dbReference>
<dbReference type="InterPro" id="IPR042099">
    <property type="entry name" value="ANL_N_sf"/>
</dbReference>
<protein>
    <submittedName>
        <fullName evidence="4">AMP-dependent synthetase and ligase</fullName>
    </submittedName>
</protein>
<dbReference type="PATRIC" id="fig|1227499.3.peg.2243"/>
<name>L9X1N0_9EURY</name>
<evidence type="ECO:0000256" key="1">
    <source>
        <dbReference type="ARBA" id="ARBA00006432"/>
    </source>
</evidence>
<dbReference type="InterPro" id="IPR000873">
    <property type="entry name" value="AMP-dep_synth/lig_dom"/>
</dbReference>
<sequence>MTLSLARRAERFPERTAVVDISEERLYAPAETIHENRVSYGELSRMAERTAEHLSALGVGAGDVVCLVTRNRVASLASLFACRRLEATLFPISHWLTPASVERPFEIVDPDLVVSEAAQRDLVRSIPYDRTVTLEELADADREDVPDREARGRDFAADAPLLLLHGDDGRPVAKYSADALERNCCAALVAWGLSAADVAPLTAPLSSPDGLVRAALPLLYVGATVLLDRAFDPGDALTAIEAENATVLLGRGRTVRDLAAESDFDAAVDTLQRVVYEGALDGDDVRTAYRERGVALARAFGRLECPTVFGQSVSPSDRDPAPGSEAEAADTTAVGPPMPDCRVRLVDSDGAVLEAEDEAEAEGRLQLSGPTLADGYVNAAGTDDENDRGRFEEGRITLEETVRRDADGNYHLP</sequence>
<dbReference type="Pfam" id="PF00501">
    <property type="entry name" value="AMP-binding"/>
    <property type="match status" value="1"/>
</dbReference>
<dbReference type="PANTHER" id="PTHR43201:SF8">
    <property type="entry name" value="ACYL-COA SYNTHETASE FAMILY MEMBER 3"/>
    <property type="match status" value="1"/>
</dbReference>
<keyword evidence="4" id="KW-0436">Ligase</keyword>
<feature type="region of interest" description="Disordered" evidence="2">
    <location>
        <begin position="309"/>
        <end position="339"/>
    </location>
</feature>
<gene>
    <name evidence="4" type="ORF">C493_11022</name>
</gene>
<organism evidence="4 5">
    <name type="scientific">Natronolimnohabitans innermongolicus JCM 12255</name>
    <dbReference type="NCBI Taxonomy" id="1227499"/>
    <lineage>
        <taxon>Archaea</taxon>
        <taxon>Methanobacteriati</taxon>
        <taxon>Methanobacteriota</taxon>
        <taxon>Stenosarchaea group</taxon>
        <taxon>Halobacteria</taxon>
        <taxon>Halobacteriales</taxon>
        <taxon>Natrialbaceae</taxon>
        <taxon>Natronolimnohabitans</taxon>
    </lineage>
</organism>
<dbReference type="eggNOG" id="arCOG00856">
    <property type="taxonomic scope" value="Archaea"/>
</dbReference>
<comment type="similarity">
    <text evidence="1">Belongs to the ATP-dependent AMP-binding enzyme family.</text>
</comment>
<dbReference type="Gene3D" id="3.40.50.12780">
    <property type="entry name" value="N-terminal domain of ligase-like"/>
    <property type="match status" value="1"/>
</dbReference>
<dbReference type="EMBL" id="AOHZ01000049">
    <property type="protein sequence ID" value="ELY55630.1"/>
    <property type="molecule type" value="Genomic_DNA"/>
</dbReference>
<dbReference type="GO" id="GO:0006631">
    <property type="term" value="P:fatty acid metabolic process"/>
    <property type="evidence" value="ECO:0007669"/>
    <property type="project" value="TreeGrafter"/>
</dbReference>
<evidence type="ECO:0000313" key="5">
    <source>
        <dbReference type="Proteomes" id="UP000011602"/>
    </source>
</evidence>
<dbReference type="GO" id="GO:0031956">
    <property type="term" value="F:medium-chain fatty acid-CoA ligase activity"/>
    <property type="evidence" value="ECO:0007669"/>
    <property type="project" value="TreeGrafter"/>
</dbReference>
<evidence type="ECO:0000259" key="3">
    <source>
        <dbReference type="Pfam" id="PF00501"/>
    </source>
</evidence>
<keyword evidence="5" id="KW-1185">Reference proteome</keyword>
<dbReference type="Proteomes" id="UP000011602">
    <property type="component" value="Unassembled WGS sequence"/>
</dbReference>
<feature type="domain" description="AMP-dependent synthetase/ligase" evidence="3">
    <location>
        <begin position="6"/>
        <end position="376"/>
    </location>
</feature>
<dbReference type="OrthoDB" id="201576at2157"/>
<proteinExistence type="inferred from homology"/>
<dbReference type="PANTHER" id="PTHR43201">
    <property type="entry name" value="ACYL-COA SYNTHETASE"/>
    <property type="match status" value="1"/>
</dbReference>
<reference evidence="4 5" key="1">
    <citation type="journal article" date="2014" name="PLoS Genet.">
        <title>Phylogenetically driven sequencing of extremely halophilic archaea reveals strategies for static and dynamic osmo-response.</title>
        <authorList>
            <person name="Becker E.A."/>
            <person name="Seitzer P.M."/>
            <person name="Tritt A."/>
            <person name="Larsen D."/>
            <person name="Krusor M."/>
            <person name="Yao A.I."/>
            <person name="Wu D."/>
            <person name="Madern D."/>
            <person name="Eisen J.A."/>
            <person name="Darling A.E."/>
            <person name="Facciotti M.T."/>
        </authorList>
    </citation>
    <scope>NUCLEOTIDE SEQUENCE [LARGE SCALE GENOMIC DNA]</scope>
    <source>
        <strain evidence="4 5">JCM 12255</strain>
    </source>
</reference>
<dbReference type="SUPFAM" id="SSF56801">
    <property type="entry name" value="Acetyl-CoA synthetase-like"/>
    <property type="match status" value="1"/>
</dbReference>
<comment type="caution">
    <text evidence="4">The sequence shown here is derived from an EMBL/GenBank/DDBJ whole genome shotgun (WGS) entry which is preliminary data.</text>
</comment>
<evidence type="ECO:0000256" key="2">
    <source>
        <dbReference type="SAM" id="MobiDB-lite"/>
    </source>
</evidence>
<accession>L9X1N0</accession>